<feature type="transmembrane region" description="Helical" evidence="5">
    <location>
        <begin position="95"/>
        <end position="117"/>
    </location>
</feature>
<evidence type="ECO:0000313" key="8">
    <source>
        <dbReference type="EMBL" id="CAF1095508.1"/>
    </source>
</evidence>
<organism evidence="11 12">
    <name type="scientific">Rotaria sordida</name>
    <dbReference type="NCBI Taxonomy" id="392033"/>
    <lineage>
        <taxon>Eukaryota</taxon>
        <taxon>Metazoa</taxon>
        <taxon>Spiralia</taxon>
        <taxon>Gnathifera</taxon>
        <taxon>Rotifera</taxon>
        <taxon>Eurotatoria</taxon>
        <taxon>Bdelloidea</taxon>
        <taxon>Philodinida</taxon>
        <taxon>Philodinidae</taxon>
        <taxon>Rotaria</taxon>
    </lineage>
</organism>
<evidence type="ECO:0000256" key="5">
    <source>
        <dbReference type="SAM" id="Phobius"/>
    </source>
</evidence>
<dbReference type="Pfam" id="PF00001">
    <property type="entry name" value="7tm_1"/>
    <property type="match status" value="1"/>
</dbReference>
<dbReference type="InterPro" id="IPR017452">
    <property type="entry name" value="GPCR_Rhodpsn_7TM"/>
</dbReference>
<dbReference type="Proteomes" id="UP000663870">
    <property type="component" value="Unassembled WGS sequence"/>
</dbReference>
<dbReference type="Proteomes" id="UP000663864">
    <property type="component" value="Unassembled WGS sequence"/>
</dbReference>
<evidence type="ECO:0000313" key="13">
    <source>
        <dbReference type="Proteomes" id="UP000663870"/>
    </source>
</evidence>
<protein>
    <recommendedName>
        <fullName evidence="6">G-protein coupled receptors family 1 profile domain-containing protein</fullName>
    </recommendedName>
</protein>
<dbReference type="EMBL" id="CAJOBE010000874">
    <property type="protein sequence ID" value="CAF3694353.1"/>
    <property type="molecule type" value="Genomic_DNA"/>
</dbReference>
<dbReference type="Proteomes" id="UP000663836">
    <property type="component" value="Unassembled WGS sequence"/>
</dbReference>
<dbReference type="AlphaFoldDB" id="A0A818ZFP6"/>
<evidence type="ECO:0000313" key="11">
    <source>
        <dbReference type="EMBL" id="CAF3768402.1"/>
    </source>
</evidence>
<comment type="subcellular location">
    <subcellularLocation>
        <location evidence="1">Membrane</location>
    </subcellularLocation>
</comment>
<dbReference type="GO" id="GO:0016020">
    <property type="term" value="C:membrane"/>
    <property type="evidence" value="ECO:0007669"/>
    <property type="project" value="UniProtKB-SubCell"/>
</dbReference>
<proteinExistence type="predicted"/>
<dbReference type="CDD" id="cd00637">
    <property type="entry name" value="7tm_classA_rhodopsin-like"/>
    <property type="match status" value="1"/>
</dbReference>
<dbReference type="SUPFAM" id="SSF81321">
    <property type="entry name" value="Family A G protein-coupled receptor-like"/>
    <property type="match status" value="1"/>
</dbReference>
<dbReference type="EMBL" id="CAJOBD010001167">
    <property type="protein sequence ID" value="CAF3768402.1"/>
    <property type="molecule type" value="Genomic_DNA"/>
</dbReference>
<dbReference type="GO" id="GO:0004930">
    <property type="term" value="F:G protein-coupled receptor activity"/>
    <property type="evidence" value="ECO:0007669"/>
    <property type="project" value="InterPro"/>
</dbReference>
<dbReference type="Proteomes" id="UP000663874">
    <property type="component" value="Unassembled WGS sequence"/>
</dbReference>
<keyword evidence="4 5" id="KW-0472">Membrane</keyword>
<evidence type="ECO:0000259" key="6">
    <source>
        <dbReference type="PROSITE" id="PS50262"/>
    </source>
</evidence>
<evidence type="ECO:0000256" key="1">
    <source>
        <dbReference type="ARBA" id="ARBA00004370"/>
    </source>
</evidence>
<evidence type="ECO:0000256" key="4">
    <source>
        <dbReference type="ARBA" id="ARBA00023136"/>
    </source>
</evidence>
<evidence type="ECO:0000256" key="3">
    <source>
        <dbReference type="ARBA" id="ARBA00022989"/>
    </source>
</evidence>
<gene>
    <name evidence="10" type="ORF">FNK824_LOCUS8727</name>
    <name evidence="11" type="ORF">JBS370_LOCUS13534</name>
    <name evidence="9" type="ORF">JXQ802_LOCUS29154</name>
    <name evidence="8" type="ORF">PYM288_LOCUS19398</name>
    <name evidence="7" type="ORF">ZHD862_LOCUS13637</name>
</gene>
<accession>A0A818ZFP6</accession>
<dbReference type="InterPro" id="IPR000276">
    <property type="entry name" value="GPCR_Rhodpsn"/>
</dbReference>
<dbReference type="PROSITE" id="PS50262">
    <property type="entry name" value="G_PROTEIN_RECEP_F1_2"/>
    <property type="match status" value="1"/>
</dbReference>
<evidence type="ECO:0000313" key="12">
    <source>
        <dbReference type="Proteomes" id="UP000663836"/>
    </source>
</evidence>
<keyword evidence="13" id="KW-1185">Reference proteome</keyword>
<dbReference type="EMBL" id="CAJNOL010001128">
    <property type="protein sequence ID" value="CAF1294060.1"/>
    <property type="molecule type" value="Genomic_DNA"/>
</dbReference>
<comment type="caution">
    <text evidence="11">The sequence shown here is derived from an EMBL/GenBank/DDBJ whole genome shotgun (WGS) entry which is preliminary data.</text>
</comment>
<sequence length="204" mass="23658">MIGQWLLIIILLLPPILLNWYIQLPTEQYCLVPYTDVIAEVYHIVILYVIPLLCIGISYLWVTKFIRKSSRAPTTFLATQQRQRNQRDLTIIKRMVILVSVLIALRFPTVIFMIYAISIGHLYSLTFSIVGFFTSTCLIFIGLVIIYITPPIKKHLFLCLMQRNNQVGVQQHLKITMDMEINITPIQRNQLRTVSKDIVAIQKP</sequence>
<evidence type="ECO:0000313" key="10">
    <source>
        <dbReference type="EMBL" id="CAF3694353.1"/>
    </source>
</evidence>
<dbReference type="EMBL" id="CAJNOT010000566">
    <property type="protein sequence ID" value="CAF1023013.1"/>
    <property type="molecule type" value="Genomic_DNA"/>
</dbReference>
<dbReference type="Proteomes" id="UP000663854">
    <property type="component" value="Unassembled WGS sequence"/>
</dbReference>
<dbReference type="Gene3D" id="1.20.1070.10">
    <property type="entry name" value="Rhodopsin 7-helix transmembrane proteins"/>
    <property type="match status" value="1"/>
</dbReference>
<feature type="transmembrane region" description="Helical" evidence="5">
    <location>
        <begin position="5"/>
        <end position="22"/>
    </location>
</feature>
<name>A0A818ZFP6_9BILA</name>
<evidence type="ECO:0000313" key="7">
    <source>
        <dbReference type="EMBL" id="CAF1023013.1"/>
    </source>
</evidence>
<reference evidence="11" key="1">
    <citation type="submission" date="2021-02" db="EMBL/GenBank/DDBJ databases">
        <authorList>
            <person name="Nowell W R."/>
        </authorList>
    </citation>
    <scope>NUCLEOTIDE SEQUENCE</scope>
</reference>
<keyword evidence="2 5" id="KW-0812">Transmembrane</keyword>
<dbReference type="EMBL" id="CAJNOH010000646">
    <property type="protein sequence ID" value="CAF1095508.1"/>
    <property type="molecule type" value="Genomic_DNA"/>
</dbReference>
<evidence type="ECO:0000313" key="9">
    <source>
        <dbReference type="EMBL" id="CAF1294060.1"/>
    </source>
</evidence>
<feature type="transmembrane region" description="Helical" evidence="5">
    <location>
        <begin position="42"/>
        <end position="62"/>
    </location>
</feature>
<feature type="transmembrane region" description="Helical" evidence="5">
    <location>
        <begin position="123"/>
        <end position="148"/>
    </location>
</feature>
<feature type="domain" description="G-protein coupled receptors family 1 profile" evidence="6">
    <location>
        <begin position="1"/>
        <end position="153"/>
    </location>
</feature>
<keyword evidence="3 5" id="KW-1133">Transmembrane helix</keyword>
<evidence type="ECO:0000256" key="2">
    <source>
        <dbReference type="ARBA" id="ARBA00022692"/>
    </source>
</evidence>